<keyword evidence="2" id="KW-0969">Cilium</keyword>
<name>A0A444UIZ0_ACIRT</name>
<keyword evidence="2" id="KW-0966">Cell projection</keyword>
<evidence type="ECO:0000256" key="1">
    <source>
        <dbReference type="SAM" id="MobiDB-lite"/>
    </source>
</evidence>
<protein>
    <submittedName>
        <fullName evidence="2">Cilia-and flagella-associated protein 54</fullName>
    </submittedName>
</protein>
<evidence type="ECO:0000313" key="2">
    <source>
        <dbReference type="EMBL" id="RXM35058.1"/>
    </source>
</evidence>
<gene>
    <name evidence="2" type="ORF">EOD39_13450</name>
</gene>
<organism evidence="2 3">
    <name type="scientific">Acipenser ruthenus</name>
    <name type="common">Sterlet sturgeon</name>
    <dbReference type="NCBI Taxonomy" id="7906"/>
    <lineage>
        <taxon>Eukaryota</taxon>
        <taxon>Metazoa</taxon>
        <taxon>Chordata</taxon>
        <taxon>Craniata</taxon>
        <taxon>Vertebrata</taxon>
        <taxon>Euteleostomi</taxon>
        <taxon>Actinopterygii</taxon>
        <taxon>Chondrostei</taxon>
        <taxon>Acipenseriformes</taxon>
        <taxon>Acipenseridae</taxon>
        <taxon>Acipenser</taxon>
    </lineage>
</organism>
<feature type="region of interest" description="Disordered" evidence="1">
    <location>
        <begin position="1958"/>
        <end position="1978"/>
    </location>
</feature>
<dbReference type="EMBL" id="SCEB01214489">
    <property type="protein sequence ID" value="RXM35058.1"/>
    <property type="molecule type" value="Genomic_DNA"/>
</dbReference>
<reference evidence="2 3" key="1">
    <citation type="submission" date="2019-01" db="EMBL/GenBank/DDBJ databases">
        <title>Draft Genome and Complete Hox-Cluster Characterization of the Sterlet Sturgeon (Acipenser ruthenus).</title>
        <authorList>
            <person name="Wei Q."/>
        </authorList>
    </citation>
    <scope>NUCLEOTIDE SEQUENCE [LARGE SCALE GENOMIC DNA]</scope>
    <source>
        <strain evidence="2">WHYD16114868_AA</strain>
        <tissue evidence="2">Blood</tissue>
    </source>
</reference>
<feature type="region of interest" description="Disordered" evidence="1">
    <location>
        <begin position="287"/>
        <end position="313"/>
    </location>
</feature>
<dbReference type="InterPro" id="IPR027912">
    <property type="entry name" value="CFAP54"/>
</dbReference>
<feature type="region of interest" description="Disordered" evidence="1">
    <location>
        <begin position="1837"/>
        <end position="1861"/>
    </location>
</feature>
<dbReference type="Pfam" id="PF14858">
    <property type="entry name" value="CFAP54_N"/>
    <property type="match status" value="2"/>
</dbReference>
<dbReference type="PANTHER" id="PTHR33487">
    <property type="entry name" value="CILIA- AND FLAGELLA-ASSOCIATED PROTEIN 54"/>
    <property type="match status" value="1"/>
</dbReference>
<dbReference type="PANTHER" id="PTHR33487:SF1">
    <property type="entry name" value="CILIA- AND FLAGELLA-ASSOCIATED PROTEIN 54"/>
    <property type="match status" value="1"/>
</dbReference>
<accession>A0A444UIZ0</accession>
<proteinExistence type="predicted"/>
<comment type="caution">
    <text evidence="2">The sequence shown here is derived from an EMBL/GenBank/DDBJ whole genome shotgun (WGS) entry which is preliminary data.</text>
</comment>
<evidence type="ECO:0000313" key="3">
    <source>
        <dbReference type="Proteomes" id="UP000289886"/>
    </source>
</evidence>
<keyword evidence="3" id="KW-1185">Reference proteome</keyword>
<dbReference type="Proteomes" id="UP000289886">
    <property type="component" value="Unassembled WGS sequence"/>
</dbReference>
<feature type="compositionally biased region" description="Low complexity" evidence="1">
    <location>
        <begin position="1848"/>
        <end position="1857"/>
    </location>
</feature>
<dbReference type="GO" id="GO:0060271">
    <property type="term" value="P:cilium assembly"/>
    <property type="evidence" value="ECO:0007669"/>
    <property type="project" value="TreeGrafter"/>
</dbReference>
<sequence length="2049" mass="225012">MEPLPASFYGKIDKKNPVISAFDTEIKEFMGYMKKLSVSVSGDYESYARGCTNLFHIWNKYKPRLPAYYYDEHLLLVGDFLVQIKFRGLQGRGICCYQLVKESAGSLQHQSSVQTLLRILAFQRLIMQAVLPHERLCWLLYNAQFLALLEALWDSSRRLLQTGHSEENEVAEVALELFSAGIDILDGGGASPGVEEGSVRRTSPVTGIKPEKTLLQLAVTGENGVSVEGAVKLVKLAFHYEQWDSFDHIVHAVIKVLQKLKDPVWKKEELDLKLLIAVEPLYSGHRQRYGQSDSSALGKPSQSERDKPSGPGCGVDDLMNVAETLFACVCTPLQGVRPDRDMVVDMVLLLCQKCKAVFQRVQTGASDSLRYLQRLDNHSKVLAHRGGHWECLQGVCRSLWDRARLASALLDRAGGSLDQPSLTHDQLSSTLTPVLFLAADCLLDMLIHLQDSHCTLQAPGVFSVSSCVGDASWEEGGSGLQWDSSLDDVTVVDLKWVRALVLYTLELLHQQKRWESLAYLAIHFNAITHERYTLQVTPLLVYAQRKLLKRIDQFGGPEAPQPHLLRAAGDSGEGVTSRNFVGKQLLIGTLSKEEIRPGSHIDPKEHNAYSDGSRAKALVSVPLDVTDTLSCFRESLEKMHYTSRALQHSRKLLALFLAHTQQDADVRNTKDSGRLCSGKVEFSVGSAQPPPPCPPDLFTEEFSSLSATQSKPLPRSQLSAVIASYCKTIELLQASKQDSLRAQALHELGNLHFYNGNKRAAYSCWSQALDSALTQPGVLTSWKESADGSDHSESFLRRAGIWGCLQGAVLTAKIAQAAYSCWSQALDSALTQPGVLTSWKESADGSDHSESFLRRAGIWGCLQGAVLTAKIAQYILTSDISQQTECCMLSALLFKALLRASLPHPWLDRDCSSYGLGEGWDVLELIPGVDLFTDQHRAEIRSTVGSLAFLTQRLHSTGHSLTVLPLLTLYEYFVSKICQDSQRTLECRILKVAVLTELRLYGDAVRELLSLLYGERMPKLTGGTCPPEKRTVKRKFDTSKPLLDPGNVQTLDELVTKRLNSELSVLFSPRMVRSLNLVKAQLLSSLCTTINEFPETQASSYFRSTSLINSYQPVECSASSVLGEPCSNLVMSLVLPPSAALALSAMRLLQDSPVFVMKSPPAPRPVFSALRLPGRKKNWQCEDDSGPVPSDLPSNAEARERMGVSQWLRCRLAVLRALSAHIPVVAIHQGRDHTADSASLLSEGIAEAEASKDTETQAELLLQAAVLDTQEGRPQGAIIPMLQEAVSLLSGRSCLSPRAGLVLARATVQLSDMKRSGPESSVAAHTHNLYTIAQRLLQQQLVTLGESLELGEGGAVLINQSTALKNIYLPHIPLLAKVTLRLGHAAAQKAACSSSREGSLQWRAAHQVLSSALELCRASGTRERDLEAEILFHKVHACPQQVMSKGKQKTDTMKPPEVVELNQLLSWVAVRAAAQVSEASVQRALLTGGSCDETKPLAHSTLCHLPDFTLNDLLASYTDFQPGEYKEIFRDLLGPSQDEREACPGDCKSSESSGGLTWSHIVRYLQHLLQLYSVSTLPVDSPCEDRMCSSVLDTGLALRLAHLHSFLCTHLSTYQAQCSSAESPSELLQKSPAQVLYTSVLNTPSPVQLSPSELLQKSPAEVLYTSVLNTPSPVQLSPSELLQKSPAEVLYTSVLNTPSPVQLSPSELLQKSPAEVLYTSVLNTPSPVQLSPSELLQKSPAEVLYTSVLNTPSPVQLSPSELLQKSPAEVLYTSVLNTPSPVQLSPSELLQKSPAQVLYTSVLNTPSPVQLSPSELLQKSPAEVLYTSVLNTPSPVQLSPSELLQKSPAEPQAAAGEGLEEQLADAVDRDQPALLFATSTEERELCVQWYTPALERSHTQPMVLLLYAYNTKPVTATSSPKARLTELSCGHKWIPLLGLQSLHEKLCSVRVEAELSMHHTARAEKKNRPRTLEKERPHNSQLQDQVKLCCEHVKSLLLSPSEPQEQELTELPFEWSLQSLCDLERIFDPAHSCLLTGGSVFDWITALLT</sequence>
<keyword evidence="2" id="KW-0282">Flagellum</keyword>